<evidence type="ECO:0000256" key="5">
    <source>
        <dbReference type="ARBA" id="ARBA00022989"/>
    </source>
</evidence>
<feature type="transmembrane region" description="Helical" evidence="7">
    <location>
        <begin position="159"/>
        <end position="184"/>
    </location>
</feature>
<dbReference type="Proteomes" id="UP000246004">
    <property type="component" value="Unassembled WGS sequence"/>
</dbReference>
<organism evidence="8 9">
    <name type="scientific">Methanosphaera cuniculi</name>
    <dbReference type="NCBI Taxonomy" id="1077256"/>
    <lineage>
        <taxon>Archaea</taxon>
        <taxon>Methanobacteriati</taxon>
        <taxon>Methanobacteriota</taxon>
        <taxon>Methanomada group</taxon>
        <taxon>Methanobacteria</taxon>
        <taxon>Methanobacteriales</taxon>
        <taxon>Methanobacteriaceae</taxon>
        <taxon>Methanosphaera</taxon>
    </lineage>
</organism>
<feature type="transmembrane region" description="Helical" evidence="7">
    <location>
        <begin position="70"/>
        <end position="93"/>
    </location>
</feature>
<feature type="transmembrane region" description="Helical" evidence="7">
    <location>
        <begin position="298"/>
        <end position="318"/>
    </location>
</feature>
<proteinExistence type="predicted"/>
<evidence type="ECO:0000313" key="8">
    <source>
        <dbReference type="EMBL" id="PWL08614.1"/>
    </source>
</evidence>
<keyword evidence="3" id="KW-1003">Cell membrane</keyword>
<feature type="transmembrane region" description="Helical" evidence="7">
    <location>
        <begin position="239"/>
        <end position="260"/>
    </location>
</feature>
<evidence type="ECO:0000256" key="4">
    <source>
        <dbReference type="ARBA" id="ARBA00022692"/>
    </source>
</evidence>
<dbReference type="InterPro" id="IPR052031">
    <property type="entry name" value="Membrane_Transporter-Flippase"/>
</dbReference>
<comment type="caution">
    <text evidence="8">The sequence shown here is derived from an EMBL/GenBank/DDBJ whole genome shotgun (WGS) entry which is preliminary data.</text>
</comment>
<dbReference type="Pfam" id="PF01554">
    <property type="entry name" value="MatE"/>
    <property type="match status" value="2"/>
</dbReference>
<evidence type="ECO:0000256" key="2">
    <source>
        <dbReference type="ARBA" id="ARBA00022448"/>
    </source>
</evidence>
<reference evidence="8 9" key="1">
    <citation type="submission" date="2016-04" db="EMBL/GenBank/DDBJ databases">
        <title>Genome sequence of Methanosphaera cuniculi DSM 4103.</title>
        <authorList>
            <person name="Poehlein A."/>
            <person name="Seedorf H."/>
            <person name="Daniel R."/>
        </authorList>
    </citation>
    <scope>NUCLEOTIDE SEQUENCE [LARGE SCALE GENOMIC DNA]</scope>
    <source>
        <strain evidence="8 9">DSM 4103</strain>
    </source>
</reference>
<keyword evidence="5 7" id="KW-1133">Transmembrane helix</keyword>
<dbReference type="GO" id="GO:0005886">
    <property type="term" value="C:plasma membrane"/>
    <property type="evidence" value="ECO:0007669"/>
    <property type="project" value="UniProtKB-SubCell"/>
</dbReference>
<dbReference type="PANTHER" id="PTHR43549:SF2">
    <property type="entry name" value="MULTIDRUG RESISTANCE PROTEIN NORM-RELATED"/>
    <property type="match status" value="1"/>
</dbReference>
<dbReference type="AlphaFoldDB" id="A0A2V2BSB8"/>
<dbReference type="GO" id="GO:0015297">
    <property type="term" value="F:antiporter activity"/>
    <property type="evidence" value="ECO:0007669"/>
    <property type="project" value="InterPro"/>
</dbReference>
<dbReference type="GO" id="GO:0042910">
    <property type="term" value="F:xenobiotic transmembrane transporter activity"/>
    <property type="evidence" value="ECO:0007669"/>
    <property type="project" value="InterPro"/>
</dbReference>
<evidence type="ECO:0000256" key="1">
    <source>
        <dbReference type="ARBA" id="ARBA00004651"/>
    </source>
</evidence>
<name>A0A2V2BSB8_9EURY</name>
<dbReference type="PANTHER" id="PTHR43549">
    <property type="entry name" value="MULTIDRUG RESISTANCE PROTEIN YPNP-RELATED"/>
    <property type="match status" value="1"/>
</dbReference>
<evidence type="ECO:0000256" key="7">
    <source>
        <dbReference type="SAM" id="Phobius"/>
    </source>
</evidence>
<dbReference type="InterPro" id="IPR002528">
    <property type="entry name" value="MATE_fam"/>
</dbReference>
<gene>
    <name evidence="8" type="primary">mepA_1</name>
    <name evidence="8" type="ORF">MSCUN_03260</name>
</gene>
<keyword evidence="4 7" id="KW-0812">Transmembrane</keyword>
<keyword evidence="6 7" id="KW-0472">Membrane</keyword>
<sequence length="332" mass="35549">MGANAVLDYAIPYASIIIIGSFTLIFNGILSSQLRAEGDVKRATIALILTGIINIIIDPIFIYALNMGVIGAAIATILSALVATILMLYWILIKQDTYVDVKRSEFEFSKTILKQLIAVAIPGSIEQLIISLITIIMNAVLAMISTTATVAGFSAAMSIIQVGMMVPVGIATAAITVSGVAYGARDIKRVDSICNYSIKLSMILVIILIILMELFAPQLALLFSYTSSSAGLSSIITDALRILCLFLLALPIGLCCSFIFQGMGKGVISLILTTCREFLFILISIYILVFTLNMGPDGAYLSLAIGAFLGSLLGLIVFKGYIKKIDKLEGYT</sequence>
<evidence type="ECO:0000313" key="9">
    <source>
        <dbReference type="Proteomes" id="UP000246004"/>
    </source>
</evidence>
<evidence type="ECO:0000256" key="6">
    <source>
        <dbReference type="ARBA" id="ARBA00023136"/>
    </source>
</evidence>
<feature type="transmembrane region" description="Helical" evidence="7">
    <location>
        <begin position="128"/>
        <end position="153"/>
    </location>
</feature>
<feature type="transmembrane region" description="Helical" evidence="7">
    <location>
        <begin position="12"/>
        <end position="31"/>
    </location>
</feature>
<feature type="transmembrane region" description="Helical" evidence="7">
    <location>
        <begin position="196"/>
        <end position="219"/>
    </location>
</feature>
<keyword evidence="2" id="KW-0813">Transport</keyword>
<protein>
    <submittedName>
        <fullName evidence="8">Multidrug export protein MepA</fullName>
    </submittedName>
</protein>
<accession>A0A2V2BSB8</accession>
<dbReference type="NCBIfam" id="TIGR00797">
    <property type="entry name" value="matE"/>
    <property type="match status" value="1"/>
</dbReference>
<feature type="transmembrane region" description="Helical" evidence="7">
    <location>
        <begin position="43"/>
        <end position="64"/>
    </location>
</feature>
<feature type="transmembrane region" description="Helical" evidence="7">
    <location>
        <begin position="267"/>
        <end position="292"/>
    </location>
</feature>
<comment type="subcellular location">
    <subcellularLocation>
        <location evidence="1">Cell membrane</location>
        <topology evidence="1">Multi-pass membrane protein</topology>
    </subcellularLocation>
</comment>
<dbReference type="EMBL" id="LWMS01000010">
    <property type="protein sequence ID" value="PWL08614.1"/>
    <property type="molecule type" value="Genomic_DNA"/>
</dbReference>
<evidence type="ECO:0000256" key="3">
    <source>
        <dbReference type="ARBA" id="ARBA00022475"/>
    </source>
</evidence>